<dbReference type="AlphaFoldDB" id="A0A1G7V7X5"/>
<evidence type="ECO:0000256" key="1">
    <source>
        <dbReference type="SAM" id="MobiDB-lite"/>
    </source>
</evidence>
<evidence type="ECO:0008006" key="4">
    <source>
        <dbReference type="Google" id="ProtNLM"/>
    </source>
</evidence>
<dbReference type="Gene3D" id="3.40.630.30">
    <property type="match status" value="1"/>
</dbReference>
<dbReference type="Proteomes" id="UP000199009">
    <property type="component" value="Chromosome I"/>
</dbReference>
<sequence length="226" mass="24927">MLGCVGRGRSRSGPPPGGGARAGRLDSARAARRRGLIQVRRLSASVRGAQVELELDRRRGVWGGCYCHYFHDDTETTKKADVGGALFKKRRIEEGIAHAALVFDGEQAIAWCEYGSPAELPRIYHRKEYDAGESQPAPWRITCFFVDRDHRRQGVALEALHGALDLIARAGGGEVVSFPNIVDPAKKVSSSFLHNVTRGMFEEAGFTFERRIGKNKTVMRKIVPPA</sequence>
<dbReference type="STRING" id="370764.SAMN04489810_0628"/>
<evidence type="ECO:0000313" key="3">
    <source>
        <dbReference type="Proteomes" id="UP000199009"/>
    </source>
</evidence>
<gene>
    <name evidence="2" type="ORF">SAMN04489810_0628</name>
</gene>
<organism evidence="2 3">
    <name type="scientific">Microbacterium pygmaeum</name>
    <dbReference type="NCBI Taxonomy" id="370764"/>
    <lineage>
        <taxon>Bacteria</taxon>
        <taxon>Bacillati</taxon>
        <taxon>Actinomycetota</taxon>
        <taxon>Actinomycetes</taxon>
        <taxon>Micrococcales</taxon>
        <taxon>Microbacteriaceae</taxon>
        <taxon>Microbacterium</taxon>
    </lineage>
</organism>
<name>A0A1G7V7X5_9MICO</name>
<accession>A0A1G7V7X5</accession>
<proteinExistence type="predicted"/>
<evidence type="ECO:0000313" key="2">
    <source>
        <dbReference type="EMBL" id="SDG55843.1"/>
    </source>
</evidence>
<reference evidence="2 3" key="1">
    <citation type="submission" date="2016-10" db="EMBL/GenBank/DDBJ databases">
        <authorList>
            <person name="de Groot N.N."/>
        </authorList>
    </citation>
    <scope>NUCLEOTIDE SEQUENCE [LARGE SCALE GENOMIC DNA]</scope>
    <source>
        <strain evidence="2 3">DSM 23142</strain>
    </source>
</reference>
<protein>
    <recommendedName>
        <fullName evidence="4">N-acetyltransferase domain-containing protein</fullName>
    </recommendedName>
</protein>
<dbReference type="InterPro" id="IPR016181">
    <property type="entry name" value="Acyl_CoA_acyltransferase"/>
</dbReference>
<dbReference type="RefSeq" id="WP_231917766.1">
    <property type="nucleotide sequence ID" value="NZ_LT629692.1"/>
</dbReference>
<dbReference type="EMBL" id="LT629692">
    <property type="protein sequence ID" value="SDG55843.1"/>
    <property type="molecule type" value="Genomic_DNA"/>
</dbReference>
<feature type="region of interest" description="Disordered" evidence="1">
    <location>
        <begin position="1"/>
        <end position="27"/>
    </location>
</feature>
<keyword evidence="3" id="KW-1185">Reference proteome</keyword>
<dbReference type="SUPFAM" id="SSF55729">
    <property type="entry name" value="Acyl-CoA N-acyltransferases (Nat)"/>
    <property type="match status" value="1"/>
</dbReference>